<name>A0A2T0WQI7_9BACT</name>
<keyword evidence="4 6" id="KW-1133">Transmembrane helix</keyword>
<keyword evidence="3 6" id="KW-0812">Transmembrane</keyword>
<keyword evidence="2" id="KW-1003">Cell membrane</keyword>
<dbReference type="InterPro" id="IPR050475">
    <property type="entry name" value="Prenyltransferase_related"/>
</dbReference>
<dbReference type="InterPro" id="IPR000537">
    <property type="entry name" value="UbiA_prenyltransferase"/>
</dbReference>
<sequence>MMNATTTATPFSIWSLLKISRPLNLVILAFAQLMTARFLVETTRMGLPILQDINLYLIILSTVIIAAAGYMINDYYDVKIDYVNKPEEVIIGRGMKRRVAIFFHTLLNFIGIGIGLIVSPRVAVICFISAFLLWLYSNQLKRRPFVGNFTVALLTGSSIWIVGYYYQQSELLVLTYAIFAFFLNLIREIIKDIEDRQGDRKHGCKTLPIVIGFRNTKRVIFVIAIAFVCAILIVTFKINNPQLFYYFGILSLLFFYFMYKIYVADRKVHFTQLSVLSKILMLTGILSMGFL</sequence>
<dbReference type="OrthoDB" id="9811562at2"/>
<feature type="transmembrane region" description="Helical" evidence="6">
    <location>
        <begin position="52"/>
        <end position="72"/>
    </location>
</feature>
<keyword evidence="7" id="KW-0808">Transferase</keyword>
<feature type="transmembrane region" description="Helical" evidence="6">
    <location>
        <begin position="219"/>
        <end position="238"/>
    </location>
</feature>
<comment type="caution">
    <text evidence="7">The sequence shown here is derived from an EMBL/GenBank/DDBJ whole genome shotgun (WGS) entry which is preliminary data.</text>
</comment>
<dbReference type="Pfam" id="PF01040">
    <property type="entry name" value="UbiA"/>
    <property type="match status" value="1"/>
</dbReference>
<dbReference type="RefSeq" id="WP_106132756.1">
    <property type="nucleotide sequence ID" value="NZ_PVTR01000003.1"/>
</dbReference>
<keyword evidence="5 6" id="KW-0472">Membrane</keyword>
<dbReference type="Gene3D" id="1.20.120.1780">
    <property type="entry name" value="UbiA prenyltransferase"/>
    <property type="match status" value="1"/>
</dbReference>
<feature type="transmembrane region" description="Helical" evidence="6">
    <location>
        <begin position="270"/>
        <end position="290"/>
    </location>
</feature>
<evidence type="ECO:0000256" key="4">
    <source>
        <dbReference type="ARBA" id="ARBA00022989"/>
    </source>
</evidence>
<feature type="transmembrane region" description="Helical" evidence="6">
    <location>
        <begin position="22"/>
        <end position="40"/>
    </location>
</feature>
<protein>
    <submittedName>
        <fullName evidence="7">4-hydroxybenzoate polyprenyltransferase</fullName>
    </submittedName>
</protein>
<dbReference type="PANTHER" id="PTHR42723:SF1">
    <property type="entry name" value="CHLOROPHYLL SYNTHASE, CHLOROPLASTIC"/>
    <property type="match status" value="1"/>
</dbReference>
<comment type="subcellular location">
    <subcellularLocation>
        <location evidence="1">Membrane</location>
        <topology evidence="1">Multi-pass membrane protein</topology>
    </subcellularLocation>
</comment>
<evidence type="ECO:0000313" key="7">
    <source>
        <dbReference type="EMBL" id="PRY88956.1"/>
    </source>
</evidence>
<dbReference type="Proteomes" id="UP000238157">
    <property type="component" value="Unassembled WGS sequence"/>
</dbReference>
<reference evidence="7 8" key="1">
    <citation type="submission" date="2018-03" db="EMBL/GenBank/DDBJ databases">
        <title>Genomic Encyclopedia of Archaeal and Bacterial Type Strains, Phase II (KMG-II): from individual species to whole genera.</title>
        <authorList>
            <person name="Goeker M."/>
        </authorList>
    </citation>
    <scope>NUCLEOTIDE SEQUENCE [LARGE SCALE GENOMIC DNA]</scope>
    <source>
        <strain evidence="7 8">DSM 27929</strain>
    </source>
</reference>
<evidence type="ECO:0000256" key="5">
    <source>
        <dbReference type="ARBA" id="ARBA00023136"/>
    </source>
</evidence>
<dbReference type="InterPro" id="IPR044878">
    <property type="entry name" value="UbiA_sf"/>
</dbReference>
<dbReference type="Gene3D" id="1.10.357.140">
    <property type="entry name" value="UbiA prenyltransferase"/>
    <property type="match status" value="1"/>
</dbReference>
<feature type="transmembrane region" description="Helical" evidence="6">
    <location>
        <begin position="244"/>
        <end position="263"/>
    </location>
</feature>
<feature type="transmembrane region" description="Helical" evidence="6">
    <location>
        <begin position="145"/>
        <end position="165"/>
    </location>
</feature>
<dbReference type="GO" id="GO:0016020">
    <property type="term" value="C:membrane"/>
    <property type="evidence" value="ECO:0007669"/>
    <property type="project" value="UniProtKB-SubCell"/>
</dbReference>
<gene>
    <name evidence="7" type="ORF">CLW00_10376</name>
</gene>
<feature type="transmembrane region" description="Helical" evidence="6">
    <location>
        <begin position="171"/>
        <end position="190"/>
    </location>
</feature>
<dbReference type="EMBL" id="PVTR01000003">
    <property type="protein sequence ID" value="PRY88956.1"/>
    <property type="molecule type" value="Genomic_DNA"/>
</dbReference>
<dbReference type="GO" id="GO:0016765">
    <property type="term" value="F:transferase activity, transferring alkyl or aryl (other than methyl) groups"/>
    <property type="evidence" value="ECO:0007669"/>
    <property type="project" value="InterPro"/>
</dbReference>
<evidence type="ECO:0000256" key="6">
    <source>
        <dbReference type="SAM" id="Phobius"/>
    </source>
</evidence>
<proteinExistence type="predicted"/>
<dbReference type="NCBIfam" id="NF009513">
    <property type="entry name" value="PRK12872.1-3"/>
    <property type="match status" value="1"/>
</dbReference>
<keyword evidence="8" id="KW-1185">Reference proteome</keyword>
<evidence type="ECO:0000256" key="1">
    <source>
        <dbReference type="ARBA" id="ARBA00004141"/>
    </source>
</evidence>
<accession>A0A2T0WQI7</accession>
<evidence type="ECO:0000313" key="8">
    <source>
        <dbReference type="Proteomes" id="UP000238157"/>
    </source>
</evidence>
<evidence type="ECO:0000256" key="2">
    <source>
        <dbReference type="ARBA" id="ARBA00022475"/>
    </source>
</evidence>
<organism evidence="7 8">
    <name type="scientific">Mongoliibacter ruber</name>
    <dbReference type="NCBI Taxonomy" id="1750599"/>
    <lineage>
        <taxon>Bacteria</taxon>
        <taxon>Pseudomonadati</taxon>
        <taxon>Bacteroidota</taxon>
        <taxon>Cytophagia</taxon>
        <taxon>Cytophagales</taxon>
        <taxon>Cyclobacteriaceae</taxon>
        <taxon>Mongoliibacter</taxon>
    </lineage>
</organism>
<evidence type="ECO:0000256" key="3">
    <source>
        <dbReference type="ARBA" id="ARBA00022692"/>
    </source>
</evidence>
<dbReference type="AlphaFoldDB" id="A0A2T0WQI7"/>
<dbReference type="CDD" id="cd13961">
    <property type="entry name" value="PT_UbiA_DGGGPS"/>
    <property type="match status" value="1"/>
</dbReference>
<feature type="transmembrane region" description="Helical" evidence="6">
    <location>
        <begin position="106"/>
        <end position="133"/>
    </location>
</feature>
<dbReference type="PANTHER" id="PTHR42723">
    <property type="entry name" value="CHLOROPHYLL SYNTHASE"/>
    <property type="match status" value="1"/>
</dbReference>